<name>A0A9K3DCB8_9EUKA</name>
<accession>A0A9K3DCB8</accession>
<organism evidence="1 2">
    <name type="scientific">Kipferlia bialata</name>
    <dbReference type="NCBI Taxonomy" id="797122"/>
    <lineage>
        <taxon>Eukaryota</taxon>
        <taxon>Metamonada</taxon>
        <taxon>Carpediemonas-like organisms</taxon>
        <taxon>Kipferlia</taxon>
    </lineage>
</organism>
<dbReference type="Proteomes" id="UP000265618">
    <property type="component" value="Unassembled WGS sequence"/>
</dbReference>
<dbReference type="OrthoDB" id="2963168at2759"/>
<protein>
    <submittedName>
        <fullName evidence="1">Uncharacterized protein</fullName>
    </submittedName>
</protein>
<reference evidence="1 2" key="1">
    <citation type="journal article" date="2018" name="PLoS ONE">
        <title>The draft genome of Kipferlia bialata reveals reductive genome evolution in fornicate parasites.</title>
        <authorList>
            <person name="Tanifuji G."/>
            <person name="Takabayashi S."/>
            <person name="Kume K."/>
            <person name="Takagi M."/>
            <person name="Nakayama T."/>
            <person name="Kamikawa R."/>
            <person name="Inagaki Y."/>
            <person name="Hashimoto T."/>
        </authorList>
    </citation>
    <scope>NUCLEOTIDE SEQUENCE [LARGE SCALE GENOMIC DNA]</scope>
    <source>
        <strain evidence="1">NY0173</strain>
    </source>
</reference>
<keyword evidence="2" id="KW-1185">Reference proteome</keyword>
<feature type="non-terminal residue" evidence="1">
    <location>
        <position position="1"/>
    </location>
</feature>
<sequence length="98" mass="11273">DKEFVKCVKRKLGAEYYDQWRAKYPAEMSLLMANWEESKRLFAGSGCDPMSIAMPPRMYKNLPDDVEERLCEEQDGYDDSIVLTGAEGVRVFDPVVDK</sequence>
<feature type="non-terminal residue" evidence="1">
    <location>
        <position position="98"/>
    </location>
</feature>
<dbReference type="EMBL" id="BDIP01011488">
    <property type="protein sequence ID" value="GIQ93108.1"/>
    <property type="molecule type" value="Genomic_DNA"/>
</dbReference>
<evidence type="ECO:0000313" key="2">
    <source>
        <dbReference type="Proteomes" id="UP000265618"/>
    </source>
</evidence>
<dbReference type="AlphaFoldDB" id="A0A9K3DCB8"/>
<comment type="caution">
    <text evidence="1">The sequence shown here is derived from an EMBL/GenBank/DDBJ whole genome shotgun (WGS) entry which is preliminary data.</text>
</comment>
<evidence type="ECO:0000313" key="1">
    <source>
        <dbReference type="EMBL" id="GIQ93108.1"/>
    </source>
</evidence>
<proteinExistence type="predicted"/>
<gene>
    <name evidence="1" type="ORF">KIPB_017344</name>
</gene>